<organism evidence="2 3">
    <name type="scientific">Flammeovirga pacifica</name>
    <dbReference type="NCBI Taxonomy" id="915059"/>
    <lineage>
        <taxon>Bacteria</taxon>
        <taxon>Pseudomonadati</taxon>
        <taxon>Bacteroidota</taxon>
        <taxon>Cytophagia</taxon>
        <taxon>Cytophagales</taxon>
        <taxon>Flammeovirgaceae</taxon>
        <taxon>Flammeovirga</taxon>
    </lineage>
</organism>
<gene>
    <name evidence="2" type="ORF">NH26_18275</name>
</gene>
<dbReference type="AlphaFoldDB" id="A0A1S1Z4J7"/>
<evidence type="ECO:0000313" key="2">
    <source>
        <dbReference type="EMBL" id="OHX68152.1"/>
    </source>
</evidence>
<accession>A0A1S1Z4J7</accession>
<keyword evidence="3" id="KW-1185">Reference proteome</keyword>
<dbReference type="OrthoDB" id="975522at2"/>
<protein>
    <recommendedName>
        <fullName evidence="4">Outer membrane protein beta-barrel domain-containing protein</fullName>
    </recommendedName>
</protein>
<dbReference type="EMBL" id="JRYR02000001">
    <property type="protein sequence ID" value="OHX68152.1"/>
    <property type="molecule type" value="Genomic_DNA"/>
</dbReference>
<sequence length="290" mass="32574">MNLQVLLKCYLSLLLLGISFAAFAQEEKPPTLKKQHYFIAGINYSPSTKSQDLAFSPLTYKGNGIGGTVGYLLTSENFEFLFDGGFDFGILYTDLSGITDSGGNIFYNVPAHMHALWKINPVLSSKKNMHFKVGGAIDFSGNYRGNFSYTNSSLNFEYISGFGLATQFSWDVFYQSSGKFLRKKDRNLTFVWNFSLPLMGTYIRPSYNTISNFTTGANFISGEGKSNFAFIGDLVQVNSRLEFYYHFHNKNALRFNYVWRYYGVNEGSSGTSKGASHRLGIAFMFNLTGE</sequence>
<feature type="chain" id="PRO_5010280361" description="Outer membrane protein beta-barrel domain-containing protein" evidence="1">
    <location>
        <begin position="25"/>
        <end position="290"/>
    </location>
</feature>
<dbReference type="RefSeq" id="WP_044223341.1">
    <property type="nucleotide sequence ID" value="NZ_JRYR02000001.1"/>
</dbReference>
<feature type="signal peptide" evidence="1">
    <location>
        <begin position="1"/>
        <end position="24"/>
    </location>
</feature>
<comment type="caution">
    <text evidence="2">The sequence shown here is derived from an EMBL/GenBank/DDBJ whole genome shotgun (WGS) entry which is preliminary data.</text>
</comment>
<evidence type="ECO:0000256" key="1">
    <source>
        <dbReference type="SAM" id="SignalP"/>
    </source>
</evidence>
<reference evidence="2 3" key="1">
    <citation type="journal article" date="2012" name="Int. J. Syst. Evol. Microbiol.">
        <title>Flammeovirga pacifica sp. nov., isolated from deep-sea sediment.</title>
        <authorList>
            <person name="Xu H."/>
            <person name="Fu Y."/>
            <person name="Yang N."/>
            <person name="Ding Z."/>
            <person name="Lai Q."/>
            <person name="Zeng R."/>
        </authorList>
    </citation>
    <scope>NUCLEOTIDE SEQUENCE [LARGE SCALE GENOMIC DNA]</scope>
    <source>
        <strain evidence="3">DSM 24597 / LMG 26175 / WPAGA1</strain>
    </source>
</reference>
<evidence type="ECO:0008006" key="4">
    <source>
        <dbReference type="Google" id="ProtNLM"/>
    </source>
</evidence>
<keyword evidence="1" id="KW-0732">Signal</keyword>
<dbReference type="STRING" id="915059.NH26_18275"/>
<proteinExistence type="predicted"/>
<evidence type="ECO:0000313" key="3">
    <source>
        <dbReference type="Proteomes" id="UP000179797"/>
    </source>
</evidence>
<name>A0A1S1Z4J7_FLAPC</name>
<dbReference type="Proteomes" id="UP000179797">
    <property type="component" value="Unassembled WGS sequence"/>
</dbReference>